<gene>
    <name evidence="1" type="ORF">HMP0015_2462</name>
</gene>
<name>D4XRX0_ACIHA</name>
<organism evidence="1 2">
    <name type="scientific">Acinetobacter haemolyticus ATCC 19194</name>
    <dbReference type="NCBI Taxonomy" id="707232"/>
    <lineage>
        <taxon>Bacteria</taxon>
        <taxon>Pseudomonadati</taxon>
        <taxon>Pseudomonadota</taxon>
        <taxon>Gammaproteobacteria</taxon>
        <taxon>Moraxellales</taxon>
        <taxon>Moraxellaceae</taxon>
        <taxon>Acinetobacter</taxon>
    </lineage>
</organism>
<comment type="caution">
    <text evidence="1">The sequence shown here is derived from an EMBL/GenBank/DDBJ whole genome shotgun (WGS) entry which is preliminary data.</text>
</comment>
<sequence>MQLNLLKKQLFNDVLISLLFRMKIGKHKDGGNDKLIQNAVILFSIKRAEYV</sequence>
<evidence type="ECO:0000313" key="2">
    <source>
        <dbReference type="Proteomes" id="UP000003085"/>
    </source>
</evidence>
<accession>D4XRX0</accession>
<protein>
    <submittedName>
        <fullName evidence="1">Uncharacterized protein</fullName>
    </submittedName>
</protein>
<dbReference type="HOGENOM" id="CLU_3094504_0_0_6"/>
<reference evidence="2" key="1">
    <citation type="submission" date="2010-03" db="EMBL/GenBank/DDBJ databases">
        <title>Complete sequence of Mobiluncus curtisii ATCC 43063.</title>
        <authorList>
            <person name="Muzny D."/>
            <person name="Qin X."/>
            <person name="Deng J."/>
            <person name="Jiang H."/>
            <person name="Liu Y."/>
            <person name="Qu J."/>
            <person name="Song X.-Z."/>
            <person name="Zhang L."/>
            <person name="Thornton R."/>
            <person name="Coyle M."/>
            <person name="Francisco L."/>
            <person name="Jackson L."/>
            <person name="Javaid M."/>
            <person name="Korchina V."/>
            <person name="Kovar C."/>
            <person name="Mata R."/>
            <person name="Mathew T."/>
            <person name="Ngo R."/>
            <person name="Nguyen L."/>
            <person name="Nguyen N."/>
            <person name="Okwuonu G."/>
            <person name="Ongeri F."/>
            <person name="Pham C."/>
            <person name="Simmons D."/>
            <person name="Wilczek-Boney K."/>
            <person name="Hale W."/>
            <person name="Jakkamsetti A."/>
            <person name="Pham P."/>
            <person name="Ruth R."/>
            <person name="San Lucas F."/>
            <person name="Warren J."/>
            <person name="Zhang J."/>
            <person name="Zhao Z."/>
            <person name="Zhou C."/>
            <person name="Zhu D."/>
            <person name="Lee S."/>
            <person name="Bess C."/>
            <person name="Blankenburg K."/>
            <person name="Forbes L."/>
            <person name="Fu Q."/>
            <person name="Gubbala S."/>
            <person name="Hirani K."/>
            <person name="Jayaseelan J.C."/>
            <person name="Lara F."/>
            <person name="Munidasa M."/>
            <person name="Palculict T."/>
            <person name="Patil S."/>
            <person name="Pu L.-L."/>
            <person name="Saada N."/>
            <person name="Tang L."/>
            <person name="Weissenberger G."/>
            <person name="Zhu Y."/>
            <person name="Hemphill L."/>
            <person name="Shang Y."/>
            <person name="Youmans B."/>
            <person name="Ayvaz T."/>
            <person name="Ross M."/>
            <person name="Santibanez J."/>
            <person name="Aqrawi P."/>
            <person name="Gross S."/>
            <person name="Joshi V."/>
            <person name="Fowler G."/>
            <person name="Nazareth L."/>
            <person name="Reid J."/>
            <person name="Worley K."/>
            <person name="Petrosino J."/>
            <person name="Highlander S."/>
            <person name="Gibbs R."/>
            <person name="Gibbs R."/>
        </authorList>
    </citation>
    <scope>NUCLEOTIDE SEQUENCE [LARGE SCALE GENOMIC DNA]</scope>
    <source>
        <strain evidence="2">ATCC 19194</strain>
    </source>
</reference>
<evidence type="ECO:0000313" key="1">
    <source>
        <dbReference type="EMBL" id="EFF82074.1"/>
    </source>
</evidence>
<dbReference type="Proteomes" id="UP000003085">
    <property type="component" value="Unassembled WGS sequence"/>
</dbReference>
<proteinExistence type="predicted"/>
<dbReference type="EMBL" id="ADMT01000189">
    <property type="protein sequence ID" value="EFF82074.1"/>
    <property type="molecule type" value="Genomic_DNA"/>
</dbReference>
<dbReference type="AlphaFoldDB" id="D4XRX0"/>